<dbReference type="InterPro" id="IPR006584">
    <property type="entry name" value="Cellulose-bd_IV"/>
</dbReference>
<feature type="domain" description="PKD" evidence="2">
    <location>
        <begin position="1062"/>
        <end position="1144"/>
    </location>
</feature>
<accession>A0A9X3MY38</accession>
<dbReference type="Gene3D" id="3.40.50.880">
    <property type="match status" value="1"/>
</dbReference>
<feature type="domain" description="CBM6" evidence="3">
    <location>
        <begin position="930"/>
        <end position="1051"/>
    </location>
</feature>
<feature type="domain" description="PKD" evidence="2">
    <location>
        <begin position="739"/>
        <end position="819"/>
    </location>
</feature>
<dbReference type="Pfam" id="PF17851">
    <property type="entry name" value="GH43_C2"/>
    <property type="match status" value="2"/>
</dbReference>
<dbReference type="Proteomes" id="UP001149140">
    <property type="component" value="Unassembled WGS sequence"/>
</dbReference>
<dbReference type="RefSeq" id="WP_270043934.1">
    <property type="nucleotide sequence ID" value="NZ_JAPDOD010000036.1"/>
</dbReference>
<dbReference type="InterPro" id="IPR029010">
    <property type="entry name" value="ThuA-like"/>
</dbReference>
<dbReference type="Pfam" id="PF18911">
    <property type="entry name" value="PKD_4"/>
    <property type="match status" value="3"/>
</dbReference>
<evidence type="ECO:0000259" key="3">
    <source>
        <dbReference type="PROSITE" id="PS51175"/>
    </source>
</evidence>
<organism evidence="4 5">
    <name type="scientific">Solirubrobacter ginsenosidimutans</name>
    <dbReference type="NCBI Taxonomy" id="490573"/>
    <lineage>
        <taxon>Bacteria</taxon>
        <taxon>Bacillati</taxon>
        <taxon>Actinomycetota</taxon>
        <taxon>Thermoleophilia</taxon>
        <taxon>Solirubrobacterales</taxon>
        <taxon>Solirubrobacteraceae</taxon>
        <taxon>Solirubrobacter</taxon>
    </lineage>
</organism>
<dbReference type="SUPFAM" id="SSF50952">
    <property type="entry name" value="Soluble quinoprotein glucose dehydrogenase"/>
    <property type="match status" value="1"/>
</dbReference>
<dbReference type="PANTHER" id="PTHR40469">
    <property type="entry name" value="SECRETED GLYCOSYL HYDROLASE"/>
    <property type="match status" value="1"/>
</dbReference>
<dbReference type="InterPro" id="IPR035986">
    <property type="entry name" value="PKD_dom_sf"/>
</dbReference>
<keyword evidence="5" id="KW-1185">Reference proteome</keyword>
<dbReference type="InterPro" id="IPR013783">
    <property type="entry name" value="Ig-like_fold"/>
</dbReference>
<dbReference type="InterPro" id="IPR029062">
    <property type="entry name" value="Class_I_gatase-like"/>
</dbReference>
<dbReference type="Gene3D" id="2.60.120.200">
    <property type="match status" value="2"/>
</dbReference>
<evidence type="ECO:0000313" key="4">
    <source>
        <dbReference type="EMBL" id="MDA0164682.1"/>
    </source>
</evidence>
<dbReference type="CDD" id="cd00146">
    <property type="entry name" value="PKD"/>
    <property type="match status" value="3"/>
</dbReference>
<dbReference type="Pfam" id="PF06283">
    <property type="entry name" value="ThuA"/>
    <property type="match status" value="1"/>
</dbReference>
<dbReference type="GO" id="GO:0005975">
    <property type="term" value="P:carbohydrate metabolic process"/>
    <property type="evidence" value="ECO:0007669"/>
    <property type="project" value="UniProtKB-ARBA"/>
</dbReference>
<keyword evidence="1" id="KW-0732">Signal</keyword>
<dbReference type="SUPFAM" id="SSF49899">
    <property type="entry name" value="Concanavalin A-like lectins/glucanases"/>
    <property type="match status" value="2"/>
</dbReference>
<dbReference type="InterPro" id="IPR011041">
    <property type="entry name" value="Quinoprot_gluc/sorb_DH_b-prop"/>
</dbReference>
<dbReference type="Gene3D" id="2.60.40.10">
    <property type="entry name" value="Immunoglobulins"/>
    <property type="match status" value="3"/>
</dbReference>
<dbReference type="SMART" id="SM00606">
    <property type="entry name" value="CBD_IV"/>
    <property type="match status" value="1"/>
</dbReference>
<evidence type="ECO:0000259" key="2">
    <source>
        <dbReference type="PROSITE" id="PS50093"/>
    </source>
</evidence>
<dbReference type="Gene3D" id="2.120.10.30">
    <property type="entry name" value="TolB, C-terminal domain"/>
    <property type="match status" value="1"/>
</dbReference>
<dbReference type="InterPro" id="IPR013320">
    <property type="entry name" value="ConA-like_dom_sf"/>
</dbReference>
<dbReference type="PROSITE" id="PS51175">
    <property type="entry name" value="CBM6"/>
    <property type="match status" value="1"/>
</dbReference>
<dbReference type="SMART" id="SM00089">
    <property type="entry name" value="PKD"/>
    <property type="match status" value="3"/>
</dbReference>
<dbReference type="SUPFAM" id="SSF49785">
    <property type="entry name" value="Galactose-binding domain-like"/>
    <property type="match status" value="1"/>
</dbReference>
<dbReference type="InterPro" id="IPR041542">
    <property type="entry name" value="GH43_C2"/>
</dbReference>
<dbReference type="Pfam" id="PF03422">
    <property type="entry name" value="CBM_6"/>
    <property type="match status" value="1"/>
</dbReference>
<reference evidence="4" key="1">
    <citation type="submission" date="2022-10" db="EMBL/GenBank/DDBJ databases">
        <title>The WGS of Solirubrobacter ginsenosidimutans DSM 21036.</title>
        <authorList>
            <person name="Jiang Z."/>
        </authorList>
    </citation>
    <scope>NUCLEOTIDE SEQUENCE</scope>
    <source>
        <strain evidence="4">DSM 21036</strain>
    </source>
</reference>
<comment type="caution">
    <text evidence="4">The sequence shown here is derived from an EMBL/GenBank/DDBJ whole genome shotgun (WGS) entry which is preliminary data.</text>
</comment>
<dbReference type="PROSITE" id="PS50093">
    <property type="entry name" value="PKD"/>
    <property type="match status" value="3"/>
</dbReference>
<dbReference type="PANTHER" id="PTHR40469:SF2">
    <property type="entry name" value="GALACTOSE-BINDING DOMAIN-LIKE SUPERFAMILY PROTEIN"/>
    <property type="match status" value="1"/>
</dbReference>
<dbReference type="InterPro" id="IPR012938">
    <property type="entry name" value="Glc/Sorbosone_DH"/>
</dbReference>
<name>A0A9X3MY38_9ACTN</name>
<dbReference type="InterPro" id="IPR011042">
    <property type="entry name" value="6-blade_b-propeller_TolB-like"/>
</dbReference>
<feature type="domain" description="PKD" evidence="2">
    <location>
        <begin position="1545"/>
        <end position="1627"/>
    </location>
</feature>
<dbReference type="Gene3D" id="2.60.120.260">
    <property type="entry name" value="Galactose-binding domain-like"/>
    <property type="match status" value="1"/>
</dbReference>
<sequence>MRSRRGAGLGLLVALLTCVFGVGTARAAGPLEKVLVFSKTVQFRHDSIPQGIAAIQTLGTQNGFTVDATEDSTKFTDANLAQYDVVVFLSTTGDVLNDTQQAAFERYMKAGGGYAGVHAASDTEYTWPWYGQMLGAYFRNHPNGTPTATVKIEDADEPSTTGIPASWTRADEWYNFQKPNDPVVGGNQAGIPDYSPRTSGVHVLATVDESTYDEVDDSADADDHPVVWCSNFDGGRVWYTALGHTQASYSEPDFLKSLLGGLKTAAGATDADCGPMRTSPPTSNDFELATLAKGVDKTGEPISLAVLPDRRVLHTSRDGRVWLTTPNSTTSLAAQLNVYSHDEDGLQGVAVDPDFATNQWVYLYYAPRLSTPLTDAPETGDAAAFAPYKGHNNLSRFKLGADGKLDLASEQTILQVPTDRGMCCHVGGDIDFDAQGNLYMVTGDDSNPFSSDGFAPIDTRAGRNPVFDAQRTAANTNDLRGKLLRIKVGPDGTYTIPAGNLFTPGTMGTKPEIYAMGFRNPFRFAVDRATGYVYLGEYGPDAGAAQANRGPGGQVEFNLIKQPGNYGWPYCTGKNDAYNQWDFATNTGGAKFDCNAPKNTSPNNTGLTDLPPAVPAWIAYDGGSIPAFGSGSESPMGGPTYHFDASNPSTTKFPAYFDGKNFAYEFGRAWIKTFTGGADGSFPAIETYFGNFGFKQLIDLEFGPDGSLYVLDYGSGGFFQGDENSAVYRIDYVSGQRSPVAVAKADKTSGPAPLAVQFSSAGSIDPDGGDLTYAWDFDNDGTVDSTAPNPAHTFAAGRYIAALTVKDPSGKEAHSSVNIVSGNTMPTVKINLPANGAIYNYGDTIKYTITVTDPEDGTIDCSKVLLNTALGHNDHSHGDQSMTGCSGQFTIPQAWEDKTQHTWYILGASYTDKTTGLELTGTNQVILEWSTQQAEMFDENSGMQETRATAAAGGGRMGYTDPGDWLKFKDINLTGITSVTARTTGVANSRFELRVDSPTGPLVASIPVVSSGDWEIYKTQDPAAVTDPGGTHDLYAVFPQSNMDLDEFTFNGPGANGNATPVISAASATPLSGASPLKVDFTANATDPEGTAVSYSWDFGVAGVPAATTKDASYTYTQRGLYTATLTVKDADGRSATRTFTVEVLGTCPGTDLFTGTTLDRTVWPTIVREDAANYKVENGFLKINAVAGDMWTGATTAKNIISRPVPKGPWTATTKVTLAQVANGEQAAVILRQSDTEFLKAAYIRTAEGRNIELVGLRAGSEPTVERSAIFATSAPNTVYLRMTSNGTTVSAAYSLDGVTFTTVGTPKALDRMTSPLIGISAYNGTAGTPASFEWFNLSGSDDEFDGNALNDCRWSTILRPVAGEVRVTGGQLQIDAIDGDQYNGTSTAKNVLLQNAPASGPWQAITKVKIPQGGSYEQGGLILFKDDKNFAKAVLMDSEGSGWVVEFGQDINGVASTPTGYRSASLPASVEANGIWLRMTSDGTSLKAAYSLDGTAWTDMTLTRSLATLATPKIGLAGYHGNGQPISFDRFELKAGAQNSAPVISSATATPSGGNAPLPVQFGVTATDPEGAALTYAWDLNGDGTTDSIQQNPTYRYTVAGTYVAKVTVSDGELTASKTVTVTVTGVAVSGDAPVTGEVPGTLSLTLGGPVSFATFMPALTKDYTASTTAMVTSTAAEAVLTVGDPSANATGHLVNGSFSLAQALQVKTGSAAFAPVTASTPLTSWTAPVGKAAVAIDFKQSIAETDGLRSGTYGKTLVFTLSTTTP</sequence>
<dbReference type="SUPFAM" id="SSF52317">
    <property type="entry name" value="Class I glutamine amidotransferase-like"/>
    <property type="match status" value="1"/>
</dbReference>
<dbReference type="CDD" id="cd04084">
    <property type="entry name" value="CBM6_xylanase-like"/>
    <property type="match status" value="1"/>
</dbReference>
<protein>
    <submittedName>
        <fullName evidence="4">ThuA domain-containing protein</fullName>
    </submittedName>
</protein>
<dbReference type="InterPro" id="IPR008979">
    <property type="entry name" value="Galactose-bd-like_sf"/>
</dbReference>
<dbReference type="SUPFAM" id="SSF49299">
    <property type="entry name" value="PKD domain"/>
    <property type="match status" value="3"/>
</dbReference>
<proteinExistence type="predicted"/>
<dbReference type="Pfam" id="PF07995">
    <property type="entry name" value="GSDH"/>
    <property type="match status" value="1"/>
</dbReference>
<dbReference type="InterPro" id="IPR022409">
    <property type="entry name" value="PKD/Chitinase_dom"/>
</dbReference>
<dbReference type="InterPro" id="IPR005084">
    <property type="entry name" value="CBM6"/>
</dbReference>
<dbReference type="InterPro" id="IPR000601">
    <property type="entry name" value="PKD_dom"/>
</dbReference>
<dbReference type="EMBL" id="JAPDOD010000036">
    <property type="protein sequence ID" value="MDA0164682.1"/>
    <property type="molecule type" value="Genomic_DNA"/>
</dbReference>
<evidence type="ECO:0000313" key="5">
    <source>
        <dbReference type="Proteomes" id="UP001149140"/>
    </source>
</evidence>
<dbReference type="GO" id="GO:0030246">
    <property type="term" value="F:carbohydrate binding"/>
    <property type="evidence" value="ECO:0007669"/>
    <property type="project" value="InterPro"/>
</dbReference>
<gene>
    <name evidence="4" type="ORF">OM076_30725</name>
</gene>
<evidence type="ECO:0000256" key="1">
    <source>
        <dbReference type="ARBA" id="ARBA00022729"/>
    </source>
</evidence>